<proteinExistence type="predicted"/>
<protein>
    <submittedName>
        <fullName evidence="4">Transglutaminase-like domain-containing protein</fullName>
    </submittedName>
</protein>
<dbReference type="SUPFAM" id="SSF54001">
    <property type="entry name" value="Cysteine proteinases"/>
    <property type="match status" value="1"/>
</dbReference>
<sequence>MEGRGETGAPAAVMTKRGDGTVARRGHGIKVYQTQKIKKKNSGEKLTAVCFSSVSVSFLGAAWWNAFLSVFPLEISEARLYGGLCLLSLIVSFLAVCAGKRAVVPEILAGAGLWWLNETYGHLSGAGEAVLTLPVLILWTFVFLSGKGKLAAGLALAAPFAAGAWNGYLPSAQSSWILVFAGAMYYAVGASGISGAQKRSGDAGPGKMRAGVRRMAALLFTAAGLIFLIWISVSAGRFLDTGRQEEGSVYQTVRARIHTDLIGRIERLAESGTEEAGEQPVSGDEDNAPEELQPEQEDRPLPEEDQNMEIFDGEPVSSSDSMDHLKEISAFVPEELENPGTVYAQEKPTGTVYIPFRTGTAYTGESWERGEYPEEVLPEDMPDFLEECRMFPGGLDRLEELCKYWDTSSDEAVGRQIDETFEMMAVYDTAPGSVPEEEDFAEYFLFENHKGFCVHFATTAALLYRMCGYPSVYIEGYAVPASAFEPAGDGTWQAQVEGSMGHAWCQVYEGADRGWVNKEHTPAGSGGSAADGLPEQAGGADRLWTDRGVRLGWPGAAAAAAGSVLLISAAAVLVRAAFRRKKFREESADTAEGNGIPALYERAVRMAELARGSVPGPGKRRRVRGRKRHTGFPGTEDLELLKKEYREISAEEWDWFYEQVMRALYYHPKGGSRARERALRLYGECADAAWERMTAGRRLLCRYVYGISPERGMR</sequence>
<evidence type="ECO:0000313" key="5">
    <source>
        <dbReference type="Proteomes" id="UP000823897"/>
    </source>
</evidence>
<dbReference type="InterPro" id="IPR002931">
    <property type="entry name" value="Transglutaminase-like"/>
</dbReference>
<keyword evidence="2" id="KW-0812">Transmembrane</keyword>
<feature type="region of interest" description="Disordered" evidence="1">
    <location>
        <begin position="269"/>
        <end position="305"/>
    </location>
</feature>
<feature type="transmembrane region" description="Helical" evidence="2">
    <location>
        <begin position="46"/>
        <end position="68"/>
    </location>
</feature>
<gene>
    <name evidence="4" type="ORF">H9911_00150</name>
</gene>
<dbReference type="SMART" id="SM00460">
    <property type="entry name" value="TGc"/>
    <property type="match status" value="1"/>
</dbReference>
<feature type="compositionally biased region" description="Acidic residues" evidence="1">
    <location>
        <begin position="272"/>
        <end position="295"/>
    </location>
</feature>
<dbReference type="PANTHER" id="PTHR42736:SF1">
    <property type="entry name" value="PROTEIN-GLUTAMINE GAMMA-GLUTAMYLTRANSFERASE"/>
    <property type="match status" value="1"/>
</dbReference>
<comment type="caution">
    <text evidence="4">The sequence shown here is derived from an EMBL/GenBank/DDBJ whole genome shotgun (WGS) entry which is preliminary data.</text>
</comment>
<dbReference type="InterPro" id="IPR052901">
    <property type="entry name" value="Bact_TGase-like"/>
</dbReference>
<reference evidence="4" key="1">
    <citation type="journal article" date="2021" name="PeerJ">
        <title>Extensive microbial diversity within the chicken gut microbiome revealed by metagenomics and culture.</title>
        <authorList>
            <person name="Gilroy R."/>
            <person name="Ravi A."/>
            <person name="Getino M."/>
            <person name="Pursley I."/>
            <person name="Horton D.L."/>
            <person name="Alikhan N.F."/>
            <person name="Baker D."/>
            <person name="Gharbi K."/>
            <person name="Hall N."/>
            <person name="Watson M."/>
            <person name="Adriaenssens E.M."/>
            <person name="Foster-Nyarko E."/>
            <person name="Jarju S."/>
            <person name="Secka A."/>
            <person name="Antonio M."/>
            <person name="Oren A."/>
            <person name="Chaudhuri R.R."/>
            <person name="La Ragione R."/>
            <person name="Hildebrand F."/>
            <person name="Pallen M.J."/>
        </authorList>
    </citation>
    <scope>NUCLEOTIDE SEQUENCE</scope>
    <source>
        <strain evidence="4">ChiGjej3B3-11674</strain>
    </source>
</reference>
<dbReference type="PANTHER" id="PTHR42736">
    <property type="entry name" value="PROTEIN-GLUTAMINE GAMMA-GLUTAMYLTRANSFERASE"/>
    <property type="match status" value="1"/>
</dbReference>
<evidence type="ECO:0000313" key="4">
    <source>
        <dbReference type="EMBL" id="HJD32934.1"/>
    </source>
</evidence>
<name>A0A9D2R287_9FIRM</name>
<reference evidence="4" key="2">
    <citation type="submission" date="2021-04" db="EMBL/GenBank/DDBJ databases">
        <authorList>
            <person name="Gilroy R."/>
        </authorList>
    </citation>
    <scope>NUCLEOTIDE SEQUENCE</scope>
    <source>
        <strain evidence="4">ChiGjej3B3-11674</strain>
    </source>
</reference>
<keyword evidence="2" id="KW-1133">Transmembrane helix</keyword>
<organism evidence="4 5">
    <name type="scientific">Candidatus Mediterraneibacter tabaqchaliae</name>
    <dbReference type="NCBI Taxonomy" id="2838689"/>
    <lineage>
        <taxon>Bacteria</taxon>
        <taxon>Bacillati</taxon>
        <taxon>Bacillota</taxon>
        <taxon>Clostridia</taxon>
        <taxon>Lachnospirales</taxon>
        <taxon>Lachnospiraceae</taxon>
        <taxon>Mediterraneibacter</taxon>
    </lineage>
</organism>
<feature type="transmembrane region" description="Helical" evidence="2">
    <location>
        <begin position="80"/>
        <end position="103"/>
    </location>
</feature>
<feature type="domain" description="Transglutaminase-like" evidence="3">
    <location>
        <begin position="445"/>
        <end position="522"/>
    </location>
</feature>
<evidence type="ECO:0000256" key="2">
    <source>
        <dbReference type="SAM" id="Phobius"/>
    </source>
</evidence>
<feature type="transmembrane region" description="Helical" evidence="2">
    <location>
        <begin position="175"/>
        <end position="194"/>
    </location>
</feature>
<dbReference type="AlphaFoldDB" id="A0A9D2R287"/>
<dbReference type="Gene3D" id="3.10.620.30">
    <property type="match status" value="1"/>
</dbReference>
<keyword evidence="2" id="KW-0472">Membrane</keyword>
<feature type="transmembrane region" description="Helical" evidence="2">
    <location>
        <begin position="215"/>
        <end position="233"/>
    </location>
</feature>
<dbReference type="EMBL" id="DWUV01000004">
    <property type="protein sequence ID" value="HJD32934.1"/>
    <property type="molecule type" value="Genomic_DNA"/>
</dbReference>
<feature type="transmembrane region" description="Helical" evidence="2">
    <location>
        <begin position="123"/>
        <end position="144"/>
    </location>
</feature>
<dbReference type="Proteomes" id="UP000823897">
    <property type="component" value="Unassembled WGS sequence"/>
</dbReference>
<dbReference type="InterPro" id="IPR038765">
    <property type="entry name" value="Papain-like_cys_pep_sf"/>
</dbReference>
<evidence type="ECO:0000259" key="3">
    <source>
        <dbReference type="SMART" id="SM00460"/>
    </source>
</evidence>
<evidence type="ECO:0000256" key="1">
    <source>
        <dbReference type="SAM" id="MobiDB-lite"/>
    </source>
</evidence>
<feature type="transmembrane region" description="Helical" evidence="2">
    <location>
        <begin position="551"/>
        <end position="574"/>
    </location>
</feature>
<dbReference type="Pfam" id="PF01841">
    <property type="entry name" value="Transglut_core"/>
    <property type="match status" value="1"/>
</dbReference>
<accession>A0A9D2R287</accession>